<reference evidence="10 11" key="1">
    <citation type="journal article" date="2022" name="IScience">
        <title>An ultrasensitive nanofiber-based assay for enzymatic hydrolysis and deep-sea microbial degradation of cellulose.</title>
        <authorList>
            <person name="Tsudome M."/>
            <person name="Tachioka M."/>
            <person name="Miyazaki M."/>
            <person name="Uchimura K."/>
            <person name="Tsuda M."/>
            <person name="Takaki Y."/>
            <person name="Deguchi S."/>
        </authorList>
    </citation>
    <scope>NUCLEOTIDE SEQUENCE [LARGE SCALE GENOMIC DNA]</scope>
    <source>
        <strain evidence="10 11">GE09</strain>
    </source>
</reference>
<dbReference type="InterPro" id="IPR036929">
    <property type="entry name" value="DsbDN_sf"/>
</dbReference>
<evidence type="ECO:0000256" key="4">
    <source>
        <dbReference type="ARBA" id="ARBA00022748"/>
    </source>
</evidence>
<sequence>MKLITKLSLLLVLAASAFSAFADTALVETKDEFLPVEEAYKVSISAEGDKVYLDWNIAPGYFMYKEKFKLTASTPETKTTLAPAFEKGKIKFDPYFNKDLEIYYNATRITLNTAELGDKFELKLRSQGCADAGLCYAPRSQYFQIDQSTGAISESKKATVVAAEDQKTVVQEGSATPVAAIIPEEETHSFFFYILLAIGGGIILNLMPCVFPVLSLKALSFASHSEGAHSHQAHGWAYTGGVIGSFVIVAIVIIALRSAGTAAGWGFQLQSPVFVAAVMYLFLVMGLSLSGVIYFGTGLMGVGQGLTSSDDLKGSFFTGVLAAVVASPCTGPMMAPALGFALTQPWYTSIFIFIALGFGLALPFLALSYSPALARALPAPGTWMEVLKQFLAFPMYITSAWLLYVFGNQVGMTGVFFLALGGIAIVYAIWVFQHIPEKGVGKWIARVSGYAALVAAAYIGYNGETFKKDETWQNFTPTIVQELRANGQPVFVDFTADWCITCKANEAIAIDRDEFRELVAELNYAKVKGDWTNEDPNITAVLTEYKRSGVPLYLVFPADTSKPAEVLPQILTKDMVLEALRRNAGDNKVAAN</sequence>
<keyword evidence="8" id="KW-0732">Signal</keyword>
<evidence type="ECO:0000256" key="6">
    <source>
        <dbReference type="ARBA" id="ARBA00023136"/>
    </source>
</evidence>
<keyword evidence="10" id="KW-0560">Oxidoreductase</keyword>
<keyword evidence="3 7" id="KW-0812">Transmembrane</keyword>
<keyword evidence="5 7" id="KW-1133">Transmembrane helix</keyword>
<feature type="signal peptide" evidence="8">
    <location>
        <begin position="1"/>
        <end position="22"/>
    </location>
</feature>
<dbReference type="EC" id="1.8.1.8" evidence="10"/>
<organism evidence="10 11">
    <name type="scientific">Marinagarivorans cellulosilyticus</name>
    <dbReference type="NCBI Taxonomy" id="2721545"/>
    <lineage>
        <taxon>Bacteria</taxon>
        <taxon>Pseudomonadati</taxon>
        <taxon>Pseudomonadota</taxon>
        <taxon>Gammaproteobacteria</taxon>
        <taxon>Cellvibrionales</taxon>
        <taxon>Cellvibrionaceae</taxon>
        <taxon>Marinagarivorans</taxon>
    </lineage>
</organism>
<dbReference type="Pfam" id="PF02683">
    <property type="entry name" value="DsbD_TM"/>
    <property type="match status" value="1"/>
</dbReference>
<accession>A0AAN2BIW1</accession>
<evidence type="ECO:0000256" key="3">
    <source>
        <dbReference type="ARBA" id="ARBA00022692"/>
    </source>
</evidence>
<dbReference type="GO" id="GO:0047134">
    <property type="term" value="F:protein-disulfide reductase [NAD(P)H] activity"/>
    <property type="evidence" value="ECO:0007669"/>
    <property type="project" value="UniProtKB-EC"/>
</dbReference>
<dbReference type="Pfam" id="PF13899">
    <property type="entry name" value="Thioredoxin_7"/>
    <property type="match status" value="1"/>
</dbReference>
<evidence type="ECO:0000256" key="8">
    <source>
        <dbReference type="SAM" id="SignalP"/>
    </source>
</evidence>
<keyword evidence="6 7" id="KW-0472">Membrane</keyword>
<dbReference type="PANTHER" id="PTHR32234">
    <property type="entry name" value="THIOL:DISULFIDE INTERCHANGE PROTEIN DSBD"/>
    <property type="match status" value="1"/>
</dbReference>
<dbReference type="InterPro" id="IPR036249">
    <property type="entry name" value="Thioredoxin-like_sf"/>
</dbReference>
<dbReference type="KEGG" id="marq:MARGE09_P0504"/>
<feature type="transmembrane region" description="Helical" evidence="7">
    <location>
        <begin position="314"/>
        <end position="334"/>
    </location>
</feature>
<dbReference type="Proteomes" id="UP001320119">
    <property type="component" value="Chromosome"/>
</dbReference>
<dbReference type="GO" id="GO:0017004">
    <property type="term" value="P:cytochrome complex assembly"/>
    <property type="evidence" value="ECO:0007669"/>
    <property type="project" value="UniProtKB-KW"/>
</dbReference>
<feature type="chain" id="PRO_5042984257" evidence="8">
    <location>
        <begin position="23"/>
        <end position="592"/>
    </location>
</feature>
<dbReference type="Pfam" id="PF11412">
    <property type="entry name" value="DsbD_N"/>
    <property type="match status" value="1"/>
</dbReference>
<proteinExistence type="predicted"/>
<dbReference type="Gene3D" id="2.60.40.1250">
    <property type="entry name" value="Thiol:disulfide interchange protein DsbD, N-terminal domain"/>
    <property type="match status" value="1"/>
</dbReference>
<evidence type="ECO:0000256" key="7">
    <source>
        <dbReference type="SAM" id="Phobius"/>
    </source>
</evidence>
<keyword evidence="11" id="KW-1185">Reference proteome</keyword>
<dbReference type="EMBL" id="AP023086">
    <property type="protein sequence ID" value="BCD96304.1"/>
    <property type="molecule type" value="Genomic_DNA"/>
</dbReference>
<dbReference type="GO" id="GO:0005886">
    <property type="term" value="C:plasma membrane"/>
    <property type="evidence" value="ECO:0007669"/>
    <property type="project" value="UniProtKB-SubCell"/>
</dbReference>
<evidence type="ECO:0000259" key="9">
    <source>
        <dbReference type="PROSITE" id="PS51352"/>
    </source>
</evidence>
<comment type="subcellular location">
    <subcellularLocation>
        <location evidence="1">Cell membrane</location>
        <topology evidence="1">Multi-pass membrane protein</topology>
    </subcellularLocation>
</comment>
<feature type="transmembrane region" description="Helical" evidence="7">
    <location>
        <begin position="277"/>
        <end position="302"/>
    </location>
</feature>
<protein>
    <submittedName>
        <fullName evidence="10">Thiol:disulfide interchange protein DsbD</fullName>
        <ecNumber evidence="10">1.8.1.8</ecNumber>
    </submittedName>
</protein>
<dbReference type="SUPFAM" id="SSF74863">
    <property type="entry name" value="Thiol:disulfide interchange protein DsbD, N-terminal domain (DsbD-alpha)"/>
    <property type="match status" value="1"/>
</dbReference>
<dbReference type="RefSeq" id="WP_236985806.1">
    <property type="nucleotide sequence ID" value="NZ_AP023086.1"/>
</dbReference>
<feature type="transmembrane region" description="Helical" evidence="7">
    <location>
        <begin position="190"/>
        <end position="214"/>
    </location>
</feature>
<feature type="domain" description="Thioredoxin" evidence="9">
    <location>
        <begin position="445"/>
        <end position="585"/>
    </location>
</feature>
<dbReference type="InterPro" id="IPR035671">
    <property type="entry name" value="DsbD_gamma"/>
</dbReference>
<dbReference type="AlphaFoldDB" id="A0AAN2BIW1"/>
<feature type="transmembrane region" description="Helical" evidence="7">
    <location>
        <begin position="413"/>
        <end position="431"/>
    </location>
</feature>
<dbReference type="InterPro" id="IPR013766">
    <property type="entry name" value="Thioredoxin_domain"/>
</dbReference>
<gene>
    <name evidence="10" type="ORF">MARGE09_P0504</name>
</gene>
<dbReference type="CDD" id="cd02953">
    <property type="entry name" value="DsbDgamma"/>
    <property type="match status" value="1"/>
</dbReference>
<dbReference type="SUPFAM" id="SSF52833">
    <property type="entry name" value="Thioredoxin-like"/>
    <property type="match status" value="1"/>
</dbReference>
<evidence type="ECO:0000313" key="10">
    <source>
        <dbReference type="EMBL" id="BCD96304.1"/>
    </source>
</evidence>
<feature type="transmembrane region" description="Helical" evidence="7">
    <location>
        <begin position="346"/>
        <end position="369"/>
    </location>
</feature>
<keyword evidence="4" id="KW-0201">Cytochrome c-type biogenesis</keyword>
<evidence type="ECO:0000313" key="11">
    <source>
        <dbReference type="Proteomes" id="UP001320119"/>
    </source>
</evidence>
<keyword evidence="2" id="KW-1003">Cell membrane</keyword>
<feature type="transmembrane region" description="Helical" evidence="7">
    <location>
        <begin position="390"/>
        <end position="407"/>
    </location>
</feature>
<dbReference type="PANTHER" id="PTHR32234:SF3">
    <property type="entry name" value="SUPPRESSION OF COPPER SENSITIVITY PROTEIN"/>
    <property type="match status" value="1"/>
</dbReference>
<feature type="transmembrane region" description="Helical" evidence="7">
    <location>
        <begin position="443"/>
        <end position="461"/>
    </location>
</feature>
<dbReference type="InterPro" id="IPR028250">
    <property type="entry name" value="DsbDN"/>
</dbReference>
<dbReference type="GO" id="GO:0045454">
    <property type="term" value="P:cell redox homeostasis"/>
    <property type="evidence" value="ECO:0007669"/>
    <property type="project" value="TreeGrafter"/>
</dbReference>
<evidence type="ECO:0000256" key="1">
    <source>
        <dbReference type="ARBA" id="ARBA00004651"/>
    </source>
</evidence>
<evidence type="ECO:0000256" key="5">
    <source>
        <dbReference type="ARBA" id="ARBA00022989"/>
    </source>
</evidence>
<dbReference type="Gene3D" id="3.40.30.10">
    <property type="entry name" value="Glutaredoxin"/>
    <property type="match status" value="1"/>
</dbReference>
<name>A0AAN2BIW1_9GAMM</name>
<dbReference type="PROSITE" id="PS51352">
    <property type="entry name" value="THIOREDOXIN_2"/>
    <property type="match status" value="1"/>
</dbReference>
<feature type="transmembrane region" description="Helical" evidence="7">
    <location>
        <begin position="235"/>
        <end position="257"/>
    </location>
</feature>
<evidence type="ECO:0000256" key="2">
    <source>
        <dbReference type="ARBA" id="ARBA00022475"/>
    </source>
</evidence>
<dbReference type="InterPro" id="IPR003834">
    <property type="entry name" value="Cyt_c_assmbl_TM_dom"/>
</dbReference>